<accession>A0A397VMK3</accession>
<keyword evidence="3" id="KW-1185">Reference proteome</keyword>
<dbReference type="AlphaFoldDB" id="A0A397VMK3"/>
<dbReference type="SUPFAM" id="SSF69322">
    <property type="entry name" value="Tricorn protease domain 2"/>
    <property type="match status" value="1"/>
</dbReference>
<evidence type="ECO:0000313" key="3">
    <source>
        <dbReference type="Proteomes" id="UP000266673"/>
    </source>
</evidence>
<comment type="caution">
    <text evidence="2">The sequence shown here is derived from an EMBL/GenBank/DDBJ whole genome shotgun (WGS) entry which is preliminary data.</text>
</comment>
<dbReference type="OrthoDB" id="2428446at2759"/>
<proteinExistence type="predicted"/>
<feature type="compositionally biased region" description="Polar residues" evidence="1">
    <location>
        <begin position="1"/>
        <end position="15"/>
    </location>
</feature>
<feature type="non-terminal residue" evidence="2">
    <location>
        <position position="352"/>
    </location>
</feature>
<protein>
    <submittedName>
        <fullName evidence="2">Uncharacterized protein</fullName>
    </submittedName>
</protein>
<evidence type="ECO:0000313" key="2">
    <source>
        <dbReference type="EMBL" id="RIB23061.1"/>
    </source>
</evidence>
<organism evidence="2 3">
    <name type="scientific">Gigaspora rosea</name>
    <dbReference type="NCBI Taxonomy" id="44941"/>
    <lineage>
        <taxon>Eukaryota</taxon>
        <taxon>Fungi</taxon>
        <taxon>Fungi incertae sedis</taxon>
        <taxon>Mucoromycota</taxon>
        <taxon>Glomeromycotina</taxon>
        <taxon>Glomeromycetes</taxon>
        <taxon>Diversisporales</taxon>
        <taxon>Gigasporaceae</taxon>
        <taxon>Gigaspora</taxon>
    </lineage>
</organism>
<gene>
    <name evidence="2" type="ORF">C2G38_2242907</name>
</gene>
<dbReference type="Proteomes" id="UP000266673">
    <property type="component" value="Unassembled WGS sequence"/>
</dbReference>
<evidence type="ECO:0000256" key="1">
    <source>
        <dbReference type="SAM" id="MobiDB-lite"/>
    </source>
</evidence>
<feature type="region of interest" description="Disordered" evidence="1">
    <location>
        <begin position="1"/>
        <end position="22"/>
    </location>
</feature>
<name>A0A397VMK3_9GLOM</name>
<dbReference type="EMBL" id="QKWP01000280">
    <property type="protein sequence ID" value="RIB23061.1"/>
    <property type="molecule type" value="Genomic_DNA"/>
</dbReference>
<sequence>MEDTSISIDNHNAHNGKQEEFTPHVREQVTMITCSPNMKNIVTWSDKDKSAVFWCVSDNWCDFDNQQELEPKHKISLKNNKKYINYDKYFVYSKYNESELSKNFGDIRYYFTVSDNKLVSMPIENVEEKDKMKVEMLMMFQKLNILKELKLVRIFNFETGENLLLGLPCSEIIVETLAFLDGDKLIMISEDPLYRIYIFTRKDDEFILKSTIKVETYDEKIFLSNGKLFIYDENLGSITKWDINTSKFEAYFLFNNSFDVDNMKLSDNGRLLFVYGKKRADNWYKDSYPCISVYFADHGNKFTTYKHHDHAVIVDTVYLIASDIGARLLIVYHKSLKNNETNFHFYICDPFA</sequence>
<reference evidence="2 3" key="1">
    <citation type="submission" date="2018-06" db="EMBL/GenBank/DDBJ databases">
        <title>Comparative genomics reveals the genomic features of Rhizophagus irregularis, R. cerebriforme, R. diaphanum and Gigaspora rosea, and their symbiotic lifestyle signature.</title>
        <authorList>
            <person name="Morin E."/>
            <person name="San Clemente H."/>
            <person name="Chen E.C.H."/>
            <person name="De La Providencia I."/>
            <person name="Hainaut M."/>
            <person name="Kuo A."/>
            <person name="Kohler A."/>
            <person name="Murat C."/>
            <person name="Tang N."/>
            <person name="Roy S."/>
            <person name="Loubradou J."/>
            <person name="Henrissat B."/>
            <person name="Grigoriev I.V."/>
            <person name="Corradi N."/>
            <person name="Roux C."/>
            <person name="Martin F.M."/>
        </authorList>
    </citation>
    <scope>NUCLEOTIDE SEQUENCE [LARGE SCALE GENOMIC DNA]</scope>
    <source>
        <strain evidence="2 3">DAOM 194757</strain>
    </source>
</reference>